<comment type="caution">
    <text evidence="2">The sequence shown here is derived from an EMBL/GenBank/DDBJ whole genome shotgun (WGS) entry which is preliminary data.</text>
</comment>
<accession>A0A0F8YQN2</accession>
<dbReference type="EMBL" id="LAZR01052097">
    <property type="protein sequence ID" value="KKK83707.1"/>
    <property type="molecule type" value="Genomic_DNA"/>
</dbReference>
<keyword evidence="1" id="KW-1133">Transmembrane helix</keyword>
<name>A0A0F8YQN2_9ZZZZ</name>
<gene>
    <name evidence="2" type="ORF">LCGC14_2790680</name>
</gene>
<keyword evidence="1" id="KW-0812">Transmembrane</keyword>
<evidence type="ECO:0000313" key="2">
    <source>
        <dbReference type="EMBL" id="KKK83707.1"/>
    </source>
</evidence>
<reference evidence="2" key="1">
    <citation type="journal article" date="2015" name="Nature">
        <title>Complex archaea that bridge the gap between prokaryotes and eukaryotes.</title>
        <authorList>
            <person name="Spang A."/>
            <person name="Saw J.H."/>
            <person name="Jorgensen S.L."/>
            <person name="Zaremba-Niedzwiedzka K."/>
            <person name="Martijn J."/>
            <person name="Lind A.E."/>
            <person name="van Eijk R."/>
            <person name="Schleper C."/>
            <person name="Guy L."/>
            <person name="Ettema T.J."/>
        </authorList>
    </citation>
    <scope>NUCLEOTIDE SEQUENCE</scope>
</reference>
<proteinExistence type="predicted"/>
<evidence type="ECO:0000256" key="1">
    <source>
        <dbReference type="SAM" id="Phobius"/>
    </source>
</evidence>
<protein>
    <submittedName>
        <fullName evidence="2">Uncharacterized protein</fullName>
    </submittedName>
</protein>
<organism evidence="2">
    <name type="scientific">marine sediment metagenome</name>
    <dbReference type="NCBI Taxonomy" id="412755"/>
    <lineage>
        <taxon>unclassified sequences</taxon>
        <taxon>metagenomes</taxon>
        <taxon>ecological metagenomes</taxon>
    </lineage>
</organism>
<feature type="transmembrane region" description="Helical" evidence="1">
    <location>
        <begin position="7"/>
        <end position="25"/>
    </location>
</feature>
<dbReference type="AlphaFoldDB" id="A0A0F8YQN2"/>
<keyword evidence="1" id="KW-0472">Membrane</keyword>
<sequence>MDKKEKIMITVVFGIITIFLSGLIINASNRDQAKLDQKGSVNVRQN</sequence>